<dbReference type="RefSeq" id="WP_187525109.1">
    <property type="nucleotide sequence ID" value="NZ_JACRTA010000001.1"/>
</dbReference>
<dbReference type="InterPro" id="IPR004100">
    <property type="entry name" value="ATPase_F1/V1/A1_a/bsu_N"/>
</dbReference>
<evidence type="ECO:0000313" key="8">
    <source>
        <dbReference type="EMBL" id="MBC8567264.1"/>
    </source>
</evidence>
<dbReference type="PANTHER" id="PTHR43389:SF4">
    <property type="entry name" value="V-TYPE PROTON ATPASE SUBUNIT B"/>
    <property type="match status" value="1"/>
</dbReference>
<evidence type="ECO:0000259" key="6">
    <source>
        <dbReference type="Pfam" id="PF02874"/>
    </source>
</evidence>
<dbReference type="InterPro" id="IPR027417">
    <property type="entry name" value="P-loop_NTPase"/>
</dbReference>
<dbReference type="Pfam" id="PF22919">
    <property type="entry name" value="ATP-synt_VA_C"/>
    <property type="match status" value="1"/>
</dbReference>
<dbReference type="PANTHER" id="PTHR43389">
    <property type="entry name" value="V-TYPE PROTON ATPASE SUBUNIT B"/>
    <property type="match status" value="1"/>
</dbReference>
<evidence type="ECO:0000259" key="5">
    <source>
        <dbReference type="Pfam" id="PF00006"/>
    </source>
</evidence>
<dbReference type="CDD" id="cd18118">
    <property type="entry name" value="ATP-synt_V_A-type_beta_N"/>
    <property type="match status" value="1"/>
</dbReference>
<dbReference type="EMBL" id="JACRTA010000001">
    <property type="protein sequence ID" value="MBC8567264.1"/>
    <property type="molecule type" value="Genomic_DNA"/>
</dbReference>
<evidence type="ECO:0000256" key="1">
    <source>
        <dbReference type="ARBA" id="ARBA00008936"/>
    </source>
</evidence>
<evidence type="ECO:0000256" key="2">
    <source>
        <dbReference type="ARBA" id="ARBA00022448"/>
    </source>
</evidence>
<dbReference type="Proteomes" id="UP000610862">
    <property type="component" value="Unassembled WGS sequence"/>
</dbReference>
<feature type="domain" description="ATP synthase A/B type C-terminal" evidence="7">
    <location>
        <begin position="354"/>
        <end position="453"/>
    </location>
</feature>
<dbReference type="SUPFAM" id="SSF52540">
    <property type="entry name" value="P-loop containing nucleoside triphosphate hydrolases"/>
    <property type="match status" value="1"/>
</dbReference>
<dbReference type="AlphaFoldDB" id="A0A926E7L2"/>
<comment type="caution">
    <text evidence="8">The sequence shown here is derived from an EMBL/GenBank/DDBJ whole genome shotgun (WGS) entry which is preliminary data.</text>
</comment>
<dbReference type="PIRSF" id="PIRSF039114">
    <property type="entry name" value="V-ATPsynth_beta/V-ATPase_B"/>
    <property type="match status" value="1"/>
</dbReference>
<evidence type="ECO:0000256" key="4">
    <source>
        <dbReference type="HAMAP-Rule" id="MF_00310"/>
    </source>
</evidence>
<keyword evidence="3 4" id="KW-0406">Ion transport</keyword>
<dbReference type="InterPro" id="IPR055190">
    <property type="entry name" value="ATP-synt_VA_C"/>
</dbReference>
<feature type="domain" description="ATPase F1/V1/A1 complex alpha/beta subunit nucleotide-binding" evidence="5">
    <location>
        <begin position="131"/>
        <end position="349"/>
    </location>
</feature>
<dbReference type="CDD" id="cd18112">
    <property type="entry name" value="ATP-synt_V_A-type_beta_C"/>
    <property type="match status" value="1"/>
</dbReference>
<keyword evidence="2 4" id="KW-0813">Transport</keyword>
<protein>
    <recommendedName>
        <fullName evidence="4">V-type ATP synthase beta chain</fullName>
    </recommendedName>
    <alternativeName>
        <fullName evidence="4">V-ATPase subunit B</fullName>
    </alternativeName>
</protein>
<dbReference type="PROSITE" id="PS00152">
    <property type="entry name" value="ATPASE_ALPHA_BETA"/>
    <property type="match status" value="1"/>
</dbReference>
<organism evidence="8 9">
    <name type="scientific">Lentihominibacter hominis</name>
    <dbReference type="NCBI Taxonomy" id="2763645"/>
    <lineage>
        <taxon>Bacteria</taxon>
        <taxon>Bacillati</taxon>
        <taxon>Bacillota</taxon>
        <taxon>Clostridia</taxon>
        <taxon>Peptostreptococcales</taxon>
        <taxon>Anaerovoracaceae</taxon>
        <taxon>Lentihominibacter</taxon>
    </lineage>
</organism>
<dbReference type="HAMAP" id="MF_00310">
    <property type="entry name" value="ATP_synth_B_arch"/>
    <property type="match status" value="1"/>
</dbReference>
<dbReference type="InterPro" id="IPR020003">
    <property type="entry name" value="ATPase_a/bsu_AS"/>
</dbReference>
<comment type="similarity">
    <text evidence="1 4">Belongs to the ATPase alpha/beta chains family.</text>
</comment>
<evidence type="ECO:0000256" key="3">
    <source>
        <dbReference type="ARBA" id="ARBA00023065"/>
    </source>
</evidence>
<dbReference type="GO" id="GO:0042777">
    <property type="term" value="P:proton motive force-driven plasma membrane ATP synthesis"/>
    <property type="evidence" value="ECO:0007669"/>
    <property type="project" value="UniProtKB-UniRule"/>
</dbReference>
<dbReference type="GO" id="GO:0005524">
    <property type="term" value="F:ATP binding"/>
    <property type="evidence" value="ECO:0007669"/>
    <property type="project" value="UniProtKB-UniRule"/>
</dbReference>
<accession>A0A926E7L2</accession>
<reference evidence="8" key="1">
    <citation type="submission" date="2020-08" db="EMBL/GenBank/DDBJ databases">
        <title>Genome public.</title>
        <authorList>
            <person name="Liu C."/>
            <person name="Sun Q."/>
        </authorList>
    </citation>
    <scope>NUCLEOTIDE SEQUENCE</scope>
    <source>
        <strain evidence="8">NSJ-24</strain>
    </source>
</reference>
<name>A0A926E7L2_9FIRM</name>
<comment type="function">
    <text evidence="4">Produces ATP from ADP in the presence of a proton gradient across the membrane. The V-type beta chain is a regulatory subunit.</text>
</comment>
<dbReference type="NCBIfam" id="NF003235">
    <property type="entry name" value="PRK04196.1"/>
    <property type="match status" value="1"/>
</dbReference>
<dbReference type="InterPro" id="IPR022879">
    <property type="entry name" value="V-ATPase_su_B/beta"/>
</dbReference>
<dbReference type="SUPFAM" id="SSF47917">
    <property type="entry name" value="C-terminal domain of alpha and beta subunits of F1 ATP synthase"/>
    <property type="match status" value="1"/>
</dbReference>
<proteinExistence type="inferred from homology"/>
<evidence type="ECO:0000259" key="7">
    <source>
        <dbReference type="Pfam" id="PF22919"/>
    </source>
</evidence>
<evidence type="ECO:0000313" key="9">
    <source>
        <dbReference type="Proteomes" id="UP000610862"/>
    </source>
</evidence>
<keyword evidence="4" id="KW-0066">ATP synthesis</keyword>
<keyword evidence="4" id="KW-0375">Hydrogen ion transport</keyword>
<keyword evidence="9" id="KW-1185">Reference proteome</keyword>
<dbReference type="GO" id="GO:0046933">
    <property type="term" value="F:proton-transporting ATP synthase activity, rotational mechanism"/>
    <property type="evidence" value="ECO:0007669"/>
    <property type="project" value="UniProtKB-UniRule"/>
</dbReference>
<gene>
    <name evidence="4" type="primary">atpB</name>
    <name evidence="8" type="ORF">H8692_00610</name>
</gene>
<dbReference type="InterPro" id="IPR000194">
    <property type="entry name" value="ATPase_F1/V1/A1_a/bsu_nucl-bd"/>
</dbReference>
<dbReference type="Gene3D" id="3.40.50.12240">
    <property type="match status" value="1"/>
</dbReference>
<dbReference type="Pfam" id="PF02874">
    <property type="entry name" value="ATP-synt_ab_N"/>
    <property type="match status" value="1"/>
</dbReference>
<feature type="domain" description="ATPase F1/V1/A1 complex alpha/beta subunit N-terminal" evidence="6">
    <location>
        <begin position="8"/>
        <end position="74"/>
    </location>
</feature>
<dbReference type="CDD" id="cd01135">
    <property type="entry name" value="V_A-ATPase_B"/>
    <property type="match status" value="1"/>
</dbReference>
<sequence length="459" mass="51005">MVKEYRTISEVAGPLMLVRDVEEAAYDELGEIRLQNGEIRRCKVLEVNGTDVLVQLFESSAGINLDESKVRFLGHSQQLSVSGDMLGRVFSGMGIPIDGGPEPIPEKRMDINGLPINPAARVYPDEFIQTGVSAIDGLNTLVRGQKLPIFSAAGLPHSRLAAQIARQSKVLKEETNFAVVFCAIGITFEEAEYFISDFKNTGAIDRTVMFVNLANDPAIERIATPRVALTAAEYLAFEKDMHVLVILTDMTNYAEALREISSARKEVPGRRGYPGYLYTDLATIYERAGRKEDSSGSVTMIPILTMPEEDKTHPIPDLTGYITEGQIILSRELYKKNIAPPVDVLPSLSRLKDKGIGEGKTREDHSATMNQLFAAYARGKDAKELMTILGESALSDTDILYARFAEEFEKRYVSQGFDVNRSIEETLNTGWKLLSILPDRELKRIKPEMIEKYSVKVSV</sequence>
<dbReference type="Pfam" id="PF00006">
    <property type="entry name" value="ATP-synt_ab"/>
    <property type="match status" value="1"/>
</dbReference>